<evidence type="ECO:0000313" key="2">
    <source>
        <dbReference type="EMBL" id="VDS03613.1"/>
    </source>
</evidence>
<dbReference type="Proteomes" id="UP000268844">
    <property type="component" value="Unassembled WGS sequence"/>
</dbReference>
<feature type="compositionally biased region" description="Basic and acidic residues" evidence="1">
    <location>
        <begin position="134"/>
        <end position="154"/>
    </location>
</feature>
<evidence type="ECO:0008006" key="4">
    <source>
        <dbReference type="Google" id="ProtNLM"/>
    </source>
</evidence>
<proteinExistence type="predicted"/>
<reference evidence="2 3" key="1">
    <citation type="submission" date="2018-12" db="EMBL/GenBank/DDBJ databases">
        <authorList>
            <person name="Criscuolo A."/>
        </authorList>
    </citation>
    <scope>NUCLEOTIDE SEQUENCE [LARGE SCALE GENOMIC DNA]</scope>
    <source>
        <strain evidence="2">ACIP1116281</strain>
    </source>
</reference>
<dbReference type="EMBL" id="UZWD01000010">
    <property type="protein sequence ID" value="VDS03613.1"/>
    <property type="molecule type" value="Genomic_DNA"/>
</dbReference>
<dbReference type="RefSeq" id="WP_126149219.1">
    <property type="nucleotide sequence ID" value="NZ_JBHTMH010000003.1"/>
</dbReference>
<feature type="region of interest" description="Disordered" evidence="1">
    <location>
        <begin position="133"/>
        <end position="154"/>
    </location>
</feature>
<protein>
    <recommendedName>
        <fullName evidence="4">MarR family transcriptional regulator</fullName>
    </recommendedName>
</protein>
<dbReference type="InterPro" id="IPR036388">
    <property type="entry name" value="WH-like_DNA-bd_sf"/>
</dbReference>
<dbReference type="SUPFAM" id="SSF46785">
    <property type="entry name" value="Winged helix' DNA-binding domain"/>
    <property type="match status" value="1"/>
</dbReference>
<dbReference type="OrthoDB" id="582199at2"/>
<gene>
    <name evidence="2" type="ORF">DEVEQU_00739</name>
</gene>
<evidence type="ECO:0000313" key="3">
    <source>
        <dbReference type="Proteomes" id="UP000268844"/>
    </source>
</evidence>
<organism evidence="2 3">
    <name type="scientific">Devosia equisanguinis</name>
    <dbReference type="NCBI Taxonomy" id="2490941"/>
    <lineage>
        <taxon>Bacteria</taxon>
        <taxon>Pseudomonadati</taxon>
        <taxon>Pseudomonadota</taxon>
        <taxon>Alphaproteobacteria</taxon>
        <taxon>Hyphomicrobiales</taxon>
        <taxon>Devosiaceae</taxon>
        <taxon>Devosia</taxon>
    </lineage>
</organism>
<accession>A0A447I869</accession>
<dbReference type="InterPro" id="IPR036390">
    <property type="entry name" value="WH_DNA-bd_sf"/>
</dbReference>
<dbReference type="Gene3D" id="1.10.10.10">
    <property type="entry name" value="Winged helix-like DNA-binding domain superfamily/Winged helix DNA-binding domain"/>
    <property type="match status" value="1"/>
</dbReference>
<keyword evidence="3" id="KW-1185">Reference proteome</keyword>
<dbReference type="AlphaFoldDB" id="A0A447I869"/>
<name>A0A447I869_9HYPH</name>
<sequence>MFFFLLGAREPHDSPALENFAHALHIVQLRYPTLTIGQLSTLLRVGMTPKGQGQNVSVSDIVAKGQKYPTVARQLELLGEGTARIPGLGLIDKEPDPQDRRNRWVAISEKGKNLLYEIDLILSPHIVQSIGKARTHEGMDDGAPRDRIDRGKRE</sequence>
<evidence type="ECO:0000256" key="1">
    <source>
        <dbReference type="SAM" id="MobiDB-lite"/>
    </source>
</evidence>